<name>A0A1F7FBY7_UNCRA</name>
<dbReference type="Gene3D" id="3.40.50.1010">
    <property type="entry name" value="5'-nuclease"/>
    <property type="match status" value="1"/>
</dbReference>
<dbReference type="CDD" id="cd09872">
    <property type="entry name" value="PIN_Sll0205-like"/>
    <property type="match status" value="1"/>
</dbReference>
<gene>
    <name evidence="2" type="ORF">A2519_00775</name>
</gene>
<accession>A0A1F7FBY7</accession>
<protein>
    <submittedName>
        <fullName evidence="2">Twitching motility protein PilT</fullName>
    </submittedName>
</protein>
<dbReference type="InterPro" id="IPR041705">
    <property type="entry name" value="PIN_Sll0205"/>
</dbReference>
<dbReference type="InterPro" id="IPR029060">
    <property type="entry name" value="PIN-like_dom_sf"/>
</dbReference>
<evidence type="ECO:0000313" key="3">
    <source>
        <dbReference type="Proteomes" id="UP000179243"/>
    </source>
</evidence>
<organism evidence="2 3">
    <name type="scientific">Candidatus Raymondbacteria bacterium RIFOXYD12_FULL_49_13</name>
    <dbReference type="NCBI Taxonomy" id="1817890"/>
    <lineage>
        <taxon>Bacteria</taxon>
        <taxon>Raymondiibacteriota</taxon>
    </lineage>
</organism>
<dbReference type="EMBL" id="MFYX01000077">
    <property type="protein sequence ID" value="OGK04022.1"/>
    <property type="molecule type" value="Genomic_DNA"/>
</dbReference>
<feature type="domain" description="PIN" evidence="1">
    <location>
        <begin position="4"/>
        <end position="123"/>
    </location>
</feature>
<dbReference type="SUPFAM" id="SSF88723">
    <property type="entry name" value="PIN domain-like"/>
    <property type="match status" value="1"/>
</dbReference>
<dbReference type="InterPro" id="IPR002716">
    <property type="entry name" value="PIN_dom"/>
</dbReference>
<comment type="caution">
    <text evidence="2">The sequence shown here is derived from an EMBL/GenBank/DDBJ whole genome shotgun (WGS) entry which is preliminary data.</text>
</comment>
<dbReference type="InterPro" id="IPR052919">
    <property type="entry name" value="TA_system_RNase"/>
</dbReference>
<dbReference type="PANTHER" id="PTHR36173">
    <property type="entry name" value="RIBONUCLEASE VAPC16-RELATED"/>
    <property type="match status" value="1"/>
</dbReference>
<sequence length="128" mass="14827">MNLLIDTHALLWLFSGDTRLSHKAKSTFLNLDNTLFFSLASYWEMCLKIQAKKLALHKDWEKSLDSLMEENSVRWLNISRTHLGQTLKLPLIHKDPFDRLLIAQALSEKLVIMTDDGQIGKYAVNTLW</sequence>
<reference evidence="2 3" key="1">
    <citation type="journal article" date="2016" name="Nat. Commun.">
        <title>Thousands of microbial genomes shed light on interconnected biogeochemical processes in an aquifer system.</title>
        <authorList>
            <person name="Anantharaman K."/>
            <person name="Brown C.T."/>
            <person name="Hug L.A."/>
            <person name="Sharon I."/>
            <person name="Castelle C.J."/>
            <person name="Probst A.J."/>
            <person name="Thomas B.C."/>
            <person name="Singh A."/>
            <person name="Wilkins M.J."/>
            <person name="Karaoz U."/>
            <person name="Brodie E.L."/>
            <person name="Williams K.H."/>
            <person name="Hubbard S.S."/>
            <person name="Banfield J.F."/>
        </authorList>
    </citation>
    <scope>NUCLEOTIDE SEQUENCE [LARGE SCALE GENOMIC DNA]</scope>
</reference>
<dbReference type="Pfam" id="PF01850">
    <property type="entry name" value="PIN"/>
    <property type="match status" value="1"/>
</dbReference>
<dbReference type="PANTHER" id="PTHR36173:SF2">
    <property type="entry name" value="RIBONUCLEASE VAPC16"/>
    <property type="match status" value="1"/>
</dbReference>
<dbReference type="Proteomes" id="UP000179243">
    <property type="component" value="Unassembled WGS sequence"/>
</dbReference>
<evidence type="ECO:0000313" key="2">
    <source>
        <dbReference type="EMBL" id="OGK04022.1"/>
    </source>
</evidence>
<evidence type="ECO:0000259" key="1">
    <source>
        <dbReference type="Pfam" id="PF01850"/>
    </source>
</evidence>
<dbReference type="AlphaFoldDB" id="A0A1F7FBY7"/>
<proteinExistence type="predicted"/>